<dbReference type="EMBL" id="VKHP01000099">
    <property type="protein sequence ID" value="NEU98610.1"/>
    <property type="molecule type" value="Genomic_DNA"/>
</dbReference>
<dbReference type="PANTHER" id="PTHR30487:SF0">
    <property type="entry name" value="PREPILIN LEADER PEPTIDASE_N-METHYLTRANSFERASE-RELATED"/>
    <property type="match status" value="1"/>
</dbReference>
<feature type="transmembrane region" description="Helical" evidence="3">
    <location>
        <begin position="139"/>
        <end position="160"/>
    </location>
</feature>
<accession>A0A6P1BLX0</accession>
<keyword evidence="6" id="KW-1185">Reference proteome</keyword>
<feature type="transmembrane region" description="Helical" evidence="3">
    <location>
        <begin position="96"/>
        <end position="127"/>
    </location>
</feature>
<evidence type="ECO:0000313" key="5">
    <source>
        <dbReference type="EMBL" id="NEU98610.1"/>
    </source>
</evidence>
<dbReference type="GO" id="GO:0006465">
    <property type="term" value="P:signal peptide processing"/>
    <property type="evidence" value="ECO:0007669"/>
    <property type="project" value="TreeGrafter"/>
</dbReference>
<dbReference type="InterPro" id="IPR000045">
    <property type="entry name" value="Prepilin_IV_endopep_pep"/>
</dbReference>
<name>A0A6P1BLX0_9BRAD</name>
<dbReference type="PANTHER" id="PTHR30487">
    <property type="entry name" value="TYPE 4 PREPILIN-LIKE PROTEINS LEADER PEPTIDE-PROCESSING ENZYME"/>
    <property type="match status" value="1"/>
</dbReference>
<feature type="domain" description="Prepilin type IV endopeptidase peptidase" evidence="4">
    <location>
        <begin position="16"/>
        <end position="124"/>
    </location>
</feature>
<dbReference type="Pfam" id="PF01478">
    <property type="entry name" value="Peptidase_A24"/>
    <property type="match status" value="1"/>
</dbReference>
<evidence type="ECO:0000256" key="2">
    <source>
        <dbReference type="RuleBase" id="RU003793"/>
    </source>
</evidence>
<feature type="transmembrane region" description="Helical" evidence="3">
    <location>
        <begin position="59"/>
        <end position="76"/>
    </location>
</feature>
<keyword evidence="3" id="KW-1133">Transmembrane helix</keyword>
<reference evidence="5 6" key="1">
    <citation type="journal article" date="2020" name="Arch. Microbiol.">
        <title>Bradyrhizobium uaiense sp. nov., a new highly efficient cowpea symbiont.</title>
        <authorList>
            <person name="Cabral Michel D."/>
            <person name="Azarias Guimaraes A."/>
            <person name="Martins da Costa E."/>
            <person name="Soares de Carvalho T."/>
            <person name="Balsanelli E."/>
            <person name="Willems A."/>
            <person name="Maltempi de Souza E."/>
            <person name="de Souza Moreira F.M."/>
        </authorList>
    </citation>
    <scope>NUCLEOTIDE SEQUENCE [LARGE SCALE GENOMIC DNA]</scope>
    <source>
        <strain evidence="5 6">UFLA 03-164</strain>
    </source>
</reference>
<keyword evidence="3" id="KW-0812">Transmembrane</keyword>
<feature type="transmembrane region" description="Helical" evidence="3">
    <location>
        <begin position="33"/>
        <end position="52"/>
    </location>
</feature>
<evidence type="ECO:0000259" key="4">
    <source>
        <dbReference type="Pfam" id="PF01478"/>
    </source>
</evidence>
<dbReference type="Gene3D" id="1.20.120.1220">
    <property type="match status" value="1"/>
</dbReference>
<dbReference type="InterPro" id="IPR050882">
    <property type="entry name" value="Prepilin_peptidase/N-MTase"/>
</dbReference>
<protein>
    <submittedName>
        <fullName evidence="5">Prepilin peptidase</fullName>
    </submittedName>
</protein>
<proteinExistence type="inferred from homology"/>
<dbReference type="GO" id="GO:0004190">
    <property type="term" value="F:aspartic-type endopeptidase activity"/>
    <property type="evidence" value="ECO:0007669"/>
    <property type="project" value="InterPro"/>
</dbReference>
<sequence>MQIDREALYFIGSYGALCVLCCAVALIDLRHGIIPNWLNLAIAALGLANVVITDGTTAAFTAMAIAALVGMLFWLLQRLYFAVRGVDGLGLGDVKFLAAAAIWVGALGVPTLLLIAALAALAVAGGLQLAGREMKRRTSIPFGPFLALGLLLTPALQSLLGLS</sequence>
<gene>
    <name evidence="5" type="ORF">FNJ47_22970</name>
</gene>
<dbReference type="AlphaFoldDB" id="A0A6P1BLX0"/>
<organism evidence="5 6">
    <name type="scientific">Bradyrhizobium uaiense</name>
    <dbReference type="NCBI Taxonomy" id="2594946"/>
    <lineage>
        <taxon>Bacteria</taxon>
        <taxon>Pseudomonadati</taxon>
        <taxon>Pseudomonadota</taxon>
        <taxon>Alphaproteobacteria</taxon>
        <taxon>Hyphomicrobiales</taxon>
        <taxon>Nitrobacteraceae</taxon>
        <taxon>Bradyrhizobium</taxon>
    </lineage>
</organism>
<dbReference type="InterPro" id="IPR014032">
    <property type="entry name" value="Peptidase_A24A_bac"/>
</dbReference>
<evidence type="ECO:0000256" key="1">
    <source>
        <dbReference type="ARBA" id="ARBA00005801"/>
    </source>
</evidence>
<evidence type="ECO:0000313" key="6">
    <source>
        <dbReference type="Proteomes" id="UP000468531"/>
    </source>
</evidence>
<evidence type="ECO:0000256" key="3">
    <source>
        <dbReference type="SAM" id="Phobius"/>
    </source>
</evidence>
<comment type="caution">
    <text evidence="5">The sequence shown here is derived from an EMBL/GenBank/DDBJ whole genome shotgun (WGS) entry which is preliminary data.</text>
</comment>
<comment type="similarity">
    <text evidence="1 2">Belongs to the peptidase A24 family.</text>
</comment>
<dbReference type="GO" id="GO:0005886">
    <property type="term" value="C:plasma membrane"/>
    <property type="evidence" value="ECO:0007669"/>
    <property type="project" value="TreeGrafter"/>
</dbReference>
<keyword evidence="3" id="KW-0472">Membrane</keyword>
<dbReference type="Proteomes" id="UP000468531">
    <property type="component" value="Unassembled WGS sequence"/>
</dbReference>
<dbReference type="PRINTS" id="PR00864">
    <property type="entry name" value="PREPILNPTASE"/>
</dbReference>
<feature type="transmembrane region" description="Helical" evidence="3">
    <location>
        <begin position="7"/>
        <end position="27"/>
    </location>
</feature>